<dbReference type="EMBL" id="SAYU02000044">
    <property type="protein sequence ID" value="NHA69002.1"/>
    <property type="molecule type" value="Genomic_DNA"/>
</dbReference>
<keyword evidence="1" id="KW-0472">Membrane</keyword>
<feature type="transmembrane region" description="Helical" evidence="1">
    <location>
        <begin position="85"/>
        <end position="104"/>
    </location>
</feature>
<protein>
    <recommendedName>
        <fullName evidence="4">DUF1453 domain-containing protein</fullName>
    </recommendedName>
</protein>
<sequence length="176" mass="17716">MSLSDCLLDLLLVAVVVRQVRGRPLTTRTLVLPLVIVGVAAGEYLRSVPTAGNDPWLVAGGVVGGVLLGTACAALTTVGRRADGVLVATTSLAGAALWVVGVGARTAFGAVAEHGGGAAVLQFDRAHGLTGFDVWTAALILMSLAEVLSRSLALGLRGRAVSRREARAAGPAALTG</sequence>
<organism evidence="2 3">
    <name type="scientific">Phycicoccus flavus</name>
    <dbReference type="NCBI Taxonomy" id="2502783"/>
    <lineage>
        <taxon>Bacteria</taxon>
        <taxon>Bacillati</taxon>
        <taxon>Actinomycetota</taxon>
        <taxon>Actinomycetes</taxon>
        <taxon>Micrococcales</taxon>
        <taxon>Intrasporangiaceae</taxon>
        <taxon>Phycicoccus</taxon>
    </lineage>
</organism>
<name>A0A8T6R5H1_9MICO</name>
<evidence type="ECO:0000256" key="1">
    <source>
        <dbReference type="SAM" id="Phobius"/>
    </source>
</evidence>
<gene>
    <name evidence="2" type="ORF">EPD83_013210</name>
</gene>
<dbReference type="RefSeq" id="WP_164896594.1">
    <property type="nucleotide sequence ID" value="NZ_SAYU02000044.1"/>
</dbReference>
<comment type="caution">
    <text evidence="2">The sequence shown here is derived from an EMBL/GenBank/DDBJ whole genome shotgun (WGS) entry which is preliminary data.</text>
</comment>
<accession>A0A8T6R5H1</accession>
<feature type="transmembrane region" description="Helical" evidence="1">
    <location>
        <begin position="56"/>
        <end position="78"/>
    </location>
</feature>
<keyword evidence="1" id="KW-0812">Transmembrane</keyword>
<feature type="transmembrane region" description="Helical" evidence="1">
    <location>
        <begin position="134"/>
        <end position="156"/>
    </location>
</feature>
<keyword evidence="1" id="KW-1133">Transmembrane helix</keyword>
<dbReference type="AlphaFoldDB" id="A0A8T6R5H1"/>
<evidence type="ECO:0000313" key="3">
    <source>
        <dbReference type="Proteomes" id="UP000287866"/>
    </source>
</evidence>
<reference evidence="2" key="1">
    <citation type="submission" date="2020-03" db="EMBL/GenBank/DDBJ databases">
        <title>Phycicoccus flavus sp. nov., a novel endophytic actinobacterium isolated from branch of Kandelia candel.</title>
        <authorList>
            <person name="Tuo L."/>
        </authorList>
    </citation>
    <scope>NUCLEOTIDE SEQUENCE</scope>
    <source>
        <strain evidence="2">CMS6Z-2</strain>
    </source>
</reference>
<keyword evidence="3" id="KW-1185">Reference proteome</keyword>
<dbReference type="Proteomes" id="UP000287866">
    <property type="component" value="Unassembled WGS sequence"/>
</dbReference>
<evidence type="ECO:0008006" key="4">
    <source>
        <dbReference type="Google" id="ProtNLM"/>
    </source>
</evidence>
<proteinExistence type="predicted"/>
<evidence type="ECO:0000313" key="2">
    <source>
        <dbReference type="EMBL" id="NHA69002.1"/>
    </source>
</evidence>